<dbReference type="InterPro" id="IPR050721">
    <property type="entry name" value="Trk_Ktr_HKT_K-transport"/>
</dbReference>
<dbReference type="PANTHER" id="PTHR43833:SF7">
    <property type="entry name" value="KTR SYSTEM POTASSIUM UPTAKE PROTEIN C"/>
    <property type="match status" value="1"/>
</dbReference>
<dbReference type="Pfam" id="PF02080">
    <property type="entry name" value="TrkA_C"/>
    <property type="match status" value="1"/>
</dbReference>
<gene>
    <name evidence="3" type="ORF">CJ192_06975</name>
</gene>
<feature type="domain" description="RCK N-terminal" evidence="1">
    <location>
        <begin position="2"/>
        <end position="119"/>
    </location>
</feature>
<evidence type="ECO:0000259" key="1">
    <source>
        <dbReference type="PROSITE" id="PS51201"/>
    </source>
</evidence>
<dbReference type="EMBL" id="PNHP01000004">
    <property type="protein sequence ID" value="PMC81253.1"/>
    <property type="molecule type" value="Genomic_DNA"/>
</dbReference>
<protein>
    <submittedName>
        <fullName evidence="3">Potassium transporter Trk</fullName>
    </submittedName>
</protein>
<dbReference type="PROSITE" id="PS51201">
    <property type="entry name" value="RCK_N"/>
    <property type="match status" value="1"/>
</dbReference>
<evidence type="ECO:0000259" key="2">
    <source>
        <dbReference type="PROSITE" id="PS51202"/>
    </source>
</evidence>
<proteinExistence type="predicted"/>
<evidence type="ECO:0000313" key="3">
    <source>
        <dbReference type="EMBL" id="PMC81253.1"/>
    </source>
</evidence>
<dbReference type="SUPFAM" id="SSF51735">
    <property type="entry name" value="NAD(P)-binding Rossmann-fold domains"/>
    <property type="match status" value="1"/>
</dbReference>
<dbReference type="SUPFAM" id="SSF116726">
    <property type="entry name" value="TrkA C-terminal domain-like"/>
    <property type="match status" value="1"/>
</dbReference>
<dbReference type="Gene3D" id="3.40.50.720">
    <property type="entry name" value="NAD(P)-binding Rossmann-like Domain"/>
    <property type="match status" value="1"/>
</dbReference>
<accession>A0A2N6UI87</accession>
<evidence type="ECO:0000313" key="4">
    <source>
        <dbReference type="Proteomes" id="UP000235658"/>
    </source>
</evidence>
<name>A0A2N6UI87_9FIRM</name>
<dbReference type="InterPro" id="IPR036721">
    <property type="entry name" value="RCK_C_sf"/>
</dbReference>
<dbReference type="InterPro" id="IPR006037">
    <property type="entry name" value="RCK_C"/>
</dbReference>
<feature type="domain" description="RCK C-terminal" evidence="2">
    <location>
        <begin position="135"/>
        <end position="219"/>
    </location>
</feature>
<dbReference type="Proteomes" id="UP000235658">
    <property type="component" value="Unassembled WGS sequence"/>
</dbReference>
<dbReference type="Gene3D" id="3.30.70.1450">
    <property type="entry name" value="Regulator of K+ conductance, C-terminal domain"/>
    <property type="match status" value="1"/>
</dbReference>
<dbReference type="Pfam" id="PF02254">
    <property type="entry name" value="TrkA_N"/>
    <property type="match status" value="1"/>
</dbReference>
<sequence length="221" mass="24641">MDKNVIVLGLGRFGERVATKLFEDGLEVMAVDKDYDLVQNIADKVTSAVQCDIANDNALEELGMGNFDVAVIATGESLEASMAATLYAKDHNVGKIIAKATSRNHARILKKIGADQIIFPEIDMGEKLARSIAGSNLLQFFHFSDDYSMLELKAFDDIVGKTLAEIDFRKKYRMMVIAYKRDGELVINPDANWKIQKNDTLVLLGDSENSEKLQKEVDKYK</sequence>
<dbReference type="PANTHER" id="PTHR43833">
    <property type="entry name" value="POTASSIUM CHANNEL PROTEIN 2-RELATED-RELATED"/>
    <property type="match status" value="1"/>
</dbReference>
<dbReference type="PROSITE" id="PS51202">
    <property type="entry name" value="RCK_C"/>
    <property type="match status" value="1"/>
</dbReference>
<dbReference type="InterPro" id="IPR036291">
    <property type="entry name" value="NAD(P)-bd_dom_sf"/>
</dbReference>
<dbReference type="RefSeq" id="WP_102198279.1">
    <property type="nucleotide sequence ID" value="NZ_CAUPDS010000003.1"/>
</dbReference>
<dbReference type="AlphaFoldDB" id="A0A2N6UI87"/>
<dbReference type="InterPro" id="IPR003148">
    <property type="entry name" value="RCK_N"/>
</dbReference>
<comment type="caution">
    <text evidence="3">The sequence shown here is derived from an EMBL/GenBank/DDBJ whole genome shotgun (WGS) entry which is preliminary data.</text>
</comment>
<reference evidence="3 4" key="1">
    <citation type="submission" date="2017-09" db="EMBL/GenBank/DDBJ databases">
        <title>Bacterial strain isolated from the female urinary microbiota.</title>
        <authorList>
            <person name="Thomas-White K."/>
            <person name="Kumar N."/>
            <person name="Forster S."/>
            <person name="Putonti C."/>
            <person name="Lawley T."/>
            <person name="Wolfe A.J."/>
        </authorList>
    </citation>
    <scope>NUCLEOTIDE SEQUENCE [LARGE SCALE GENOMIC DNA]</scope>
    <source>
        <strain evidence="3 4">UMB0204</strain>
    </source>
</reference>
<dbReference type="GO" id="GO:0006813">
    <property type="term" value="P:potassium ion transport"/>
    <property type="evidence" value="ECO:0007669"/>
    <property type="project" value="InterPro"/>
</dbReference>
<organism evidence="3 4">
    <name type="scientific">Anaerococcus hydrogenalis</name>
    <dbReference type="NCBI Taxonomy" id="33029"/>
    <lineage>
        <taxon>Bacteria</taxon>
        <taxon>Bacillati</taxon>
        <taxon>Bacillota</taxon>
        <taxon>Tissierellia</taxon>
        <taxon>Tissierellales</taxon>
        <taxon>Peptoniphilaceae</taxon>
        <taxon>Anaerococcus</taxon>
    </lineage>
</organism>
<dbReference type="GeneID" id="84578926"/>
<dbReference type="GO" id="GO:0008324">
    <property type="term" value="F:monoatomic cation transmembrane transporter activity"/>
    <property type="evidence" value="ECO:0007669"/>
    <property type="project" value="InterPro"/>
</dbReference>